<dbReference type="Proteomes" id="UP000597762">
    <property type="component" value="Unassembled WGS sequence"/>
</dbReference>
<feature type="compositionally biased region" description="Low complexity" evidence="1">
    <location>
        <begin position="44"/>
        <end position="64"/>
    </location>
</feature>
<keyword evidence="4" id="KW-1185">Reference proteome</keyword>
<name>A0A812CA86_ACAPH</name>
<gene>
    <name evidence="3" type="ORF">SPHA_31409</name>
</gene>
<comment type="caution">
    <text evidence="3">The sequence shown here is derived from an EMBL/GenBank/DDBJ whole genome shotgun (WGS) entry which is preliminary data.</text>
</comment>
<dbReference type="EMBL" id="CAHIKZ030001289">
    <property type="protein sequence ID" value="CAE1258828.1"/>
    <property type="molecule type" value="Genomic_DNA"/>
</dbReference>
<keyword evidence="2" id="KW-0732">Signal</keyword>
<evidence type="ECO:0000313" key="4">
    <source>
        <dbReference type="Proteomes" id="UP000597762"/>
    </source>
</evidence>
<evidence type="ECO:0000256" key="1">
    <source>
        <dbReference type="SAM" id="MobiDB-lite"/>
    </source>
</evidence>
<accession>A0A812CA86</accession>
<evidence type="ECO:0000256" key="2">
    <source>
        <dbReference type="SAM" id="SignalP"/>
    </source>
</evidence>
<proteinExistence type="predicted"/>
<feature type="region of interest" description="Disordered" evidence="1">
    <location>
        <begin position="40"/>
        <end position="69"/>
    </location>
</feature>
<reference evidence="3" key="1">
    <citation type="submission" date="2021-01" db="EMBL/GenBank/DDBJ databases">
        <authorList>
            <person name="Li R."/>
            <person name="Bekaert M."/>
        </authorList>
    </citation>
    <scope>NUCLEOTIDE SEQUENCE</scope>
    <source>
        <strain evidence="3">Farmed</strain>
    </source>
</reference>
<feature type="chain" id="PRO_5032325292" evidence="2">
    <location>
        <begin position="25"/>
        <end position="218"/>
    </location>
</feature>
<sequence>MCISLFFILSLSLSFSLILKSVKTSLINFEFDAFSLSKHPQQVPTTTSTSTTAAPTSSTTTTSSYNARSVDGYHRNPLTHYKSGHSINNYNNKGSLKSPYARRKPPLHRHHMCIFETLAKRNNRFASPFVLPPLPQRFASPLAFCLLSPTSVLPPLPFPTSVLPPLPFPTSVLPPLPFPTSVLPPLPFPTSVLPPLPFPTNILPPLPFPTNILLSNTF</sequence>
<protein>
    <submittedName>
        <fullName evidence="3">Uncharacterized protein</fullName>
    </submittedName>
</protein>
<organism evidence="3 4">
    <name type="scientific">Acanthosepion pharaonis</name>
    <name type="common">Pharaoh cuttlefish</name>
    <name type="synonym">Sepia pharaonis</name>
    <dbReference type="NCBI Taxonomy" id="158019"/>
    <lineage>
        <taxon>Eukaryota</taxon>
        <taxon>Metazoa</taxon>
        <taxon>Spiralia</taxon>
        <taxon>Lophotrochozoa</taxon>
        <taxon>Mollusca</taxon>
        <taxon>Cephalopoda</taxon>
        <taxon>Coleoidea</taxon>
        <taxon>Decapodiformes</taxon>
        <taxon>Sepiida</taxon>
        <taxon>Sepiina</taxon>
        <taxon>Sepiidae</taxon>
        <taxon>Acanthosepion</taxon>
    </lineage>
</organism>
<evidence type="ECO:0000313" key="3">
    <source>
        <dbReference type="EMBL" id="CAE1258828.1"/>
    </source>
</evidence>
<dbReference type="AlphaFoldDB" id="A0A812CA86"/>
<feature type="signal peptide" evidence="2">
    <location>
        <begin position="1"/>
        <end position="24"/>
    </location>
</feature>